<dbReference type="RefSeq" id="WP_149690347.1">
    <property type="nucleotide sequence ID" value="NZ_SDPQ02000003.1"/>
</dbReference>
<dbReference type="PANTHER" id="PTHR43150:SF4">
    <property type="entry name" value="L-GLYCERALDEHYDE 3-PHOSPHATE REDUCTASE"/>
    <property type="match status" value="1"/>
</dbReference>
<dbReference type="Proteomes" id="UP000380867">
    <property type="component" value="Unassembled WGS sequence"/>
</dbReference>
<protein>
    <submittedName>
        <fullName evidence="5">Aldo/keto reductase</fullName>
    </submittedName>
</protein>
<sequence length="355" mass="39350">MTDSASYADSVPEIHRPYVAAEDRYTHWDYRRVGRSGLFLPPLSLGLWWNFGDNFPFDNQRAVLRHAFDNGITHFDLANNYGPPYGSAEENFGRMMRTDFKAYRNELILSTKAGYDMWPGPYGNFGSRKYLFASLDESLQRMSVDHVDIFYSHRADPGTPLEETIGALDAIVRQGKARYAGISSYSPERTSEAVAIANDLGTPIVIHQPSYSMINRWIEQGLTTVLDEHGVGSIGFGSLAQGLLSDRYVESADPERSQKRGSFDASMANDDNRKRLKGLAVIAKKRGQTLAQMAISWTLRPGGVTSALIGVSSVEQLDENLNAAQRIDFTDEELAEIDSFAGEAGINIWAASSKV</sequence>
<evidence type="ECO:0000256" key="2">
    <source>
        <dbReference type="ARBA" id="ARBA00022857"/>
    </source>
</evidence>
<dbReference type="InterPro" id="IPR005399">
    <property type="entry name" value="K_chnl_volt-dep_bsu_KCNAB-rel"/>
</dbReference>
<dbReference type="OrthoDB" id="3664926at2"/>
<dbReference type="InterPro" id="IPR023210">
    <property type="entry name" value="NADP_OxRdtase_dom"/>
</dbReference>
<keyword evidence="6" id="KW-1185">Reference proteome</keyword>
<dbReference type="Gene3D" id="3.20.20.100">
    <property type="entry name" value="NADP-dependent oxidoreductase domain"/>
    <property type="match status" value="1"/>
</dbReference>
<keyword evidence="2" id="KW-0521">NADP</keyword>
<dbReference type="AlphaFoldDB" id="A0A5M4FCS2"/>
<evidence type="ECO:0000256" key="3">
    <source>
        <dbReference type="ARBA" id="ARBA00023002"/>
    </source>
</evidence>
<name>A0A5M4FCS2_9ACTN</name>
<comment type="similarity">
    <text evidence="1">Belongs to the shaker potassium channel beta subunit family.</text>
</comment>
<dbReference type="Pfam" id="PF00248">
    <property type="entry name" value="Aldo_ket_red"/>
    <property type="match status" value="1"/>
</dbReference>
<dbReference type="EMBL" id="SDPQ02000003">
    <property type="protein sequence ID" value="KAA1395690.1"/>
    <property type="molecule type" value="Genomic_DNA"/>
</dbReference>
<organism evidence="5 6">
    <name type="scientific">Aeromicrobium ginsengisoli</name>
    <dbReference type="NCBI Taxonomy" id="363867"/>
    <lineage>
        <taxon>Bacteria</taxon>
        <taxon>Bacillati</taxon>
        <taxon>Actinomycetota</taxon>
        <taxon>Actinomycetes</taxon>
        <taxon>Propionibacteriales</taxon>
        <taxon>Nocardioidaceae</taxon>
        <taxon>Aeromicrobium</taxon>
    </lineage>
</organism>
<proteinExistence type="inferred from homology"/>
<reference evidence="5" key="1">
    <citation type="submission" date="2019-09" db="EMBL/GenBank/DDBJ databases">
        <authorList>
            <person name="Li J."/>
        </authorList>
    </citation>
    <scope>NUCLEOTIDE SEQUENCE [LARGE SCALE GENOMIC DNA]</scope>
    <source>
        <strain evidence="5">JCM 14732</strain>
    </source>
</reference>
<evidence type="ECO:0000313" key="6">
    <source>
        <dbReference type="Proteomes" id="UP000380867"/>
    </source>
</evidence>
<gene>
    <name evidence="5" type="ORF">ESP70_016220</name>
</gene>
<comment type="caution">
    <text evidence="5">The sequence shown here is derived from an EMBL/GenBank/DDBJ whole genome shotgun (WGS) entry which is preliminary data.</text>
</comment>
<dbReference type="PANTHER" id="PTHR43150">
    <property type="entry name" value="HYPERKINETIC, ISOFORM M"/>
    <property type="match status" value="1"/>
</dbReference>
<dbReference type="GO" id="GO:0016491">
    <property type="term" value="F:oxidoreductase activity"/>
    <property type="evidence" value="ECO:0007669"/>
    <property type="project" value="UniProtKB-KW"/>
</dbReference>
<feature type="domain" description="NADP-dependent oxidoreductase" evidence="4">
    <location>
        <begin position="43"/>
        <end position="340"/>
    </location>
</feature>
<dbReference type="InterPro" id="IPR036812">
    <property type="entry name" value="NAD(P)_OxRdtase_dom_sf"/>
</dbReference>
<dbReference type="SUPFAM" id="SSF51430">
    <property type="entry name" value="NAD(P)-linked oxidoreductase"/>
    <property type="match status" value="1"/>
</dbReference>
<keyword evidence="3" id="KW-0560">Oxidoreductase</keyword>
<accession>A0A5M4FCS2</accession>
<evidence type="ECO:0000256" key="1">
    <source>
        <dbReference type="ARBA" id="ARBA00006515"/>
    </source>
</evidence>
<dbReference type="GO" id="GO:0051596">
    <property type="term" value="P:methylglyoxal catabolic process"/>
    <property type="evidence" value="ECO:0007669"/>
    <property type="project" value="TreeGrafter"/>
</dbReference>
<evidence type="ECO:0000259" key="4">
    <source>
        <dbReference type="Pfam" id="PF00248"/>
    </source>
</evidence>
<evidence type="ECO:0000313" key="5">
    <source>
        <dbReference type="EMBL" id="KAA1395690.1"/>
    </source>
</evidence>